<name>A0A4Y2WY89_ARAVE</name>
<accession>A0A4Y2WY89</accession>
<organism evidence="1 2">
    <name type="scientific">Araneus ventricosus</name>
    <name type="common">Orbweaver spider</name>
    <name type="synonym">Epeira ventricosa</name>
    <dbReference type="NCBI Taxonomy" id="182803"/>
    <lineage>
        <taxon>Eukaryota</taxon>
        <taxon>Metazoa</taxon>
        <taxon>Ecdysozoa</taxon>
        <taxon>Arthropoda</taxon>
        <taxon>Chelicerata</taxon>
        <taxon>Arachnida</taxon>
        <taxon>Araneae</taxon>
        <taxon>Araneomorphae</taxon>
        <taxon>Entelegynae</taxon>
        <taxon>Araneoidea</taxon>
        <taxon>Araneidae</taxon>
        <taxon>Araneus</taxon>
    </lineage>
</organism>
<evidence type="ECO:0000313" key="2">
    <source>
        <dbReference type="Proteomes" id="UP000499080"/>
    </source>
</evidence>
<sequence length="103" mass="11790">MFLQIKSAASLPVMFPLRVGSIHRRGTFQAEFSARRSTAIIVSQRWSPVGQHKAIPNFELRFMGNTVRLYTSKVNGALTTTRCVVRKEKLNWKYSQSIFISKN</sequence>
<gene>
    <name evidence="1" type="ORF">AVEN_23130_1</name>
</gene>
<evidence type="ECO:0000313" key="1">
    <source>
        <dbReference type="EMBL" id="GBO41796.1"/>
    </source>
</evidence>
<dbReference type="Proteomes" id="UP000499080">
    <property type="component" value="Unassembled WGS sequence"/>
</dbReference>
<dbReference type="EMBL" id="BGPR01067625">
    <property type="protein sequence ID" value="GBO41796.1"/>
    <property type="molecule type" value="Genomic_DNA"/>
</dbReference>
<dbReference type="AlphaFoldDB" id="A0A4Y2WY89"/>
<keyword evidence="2" id="KW-1185">Reference proteome</keyword>
<reference evidence="1 2" key="1">
    <citation type="journal article" date="2019" name="Sci. Rep.">
        <title>Orb-weaving spider Araneus ventricosus genome elucidates the spidroin gene catalogue.</title>
        <authorList>
            <person name="Kono N."/>
            <person name="Nakamura H."/>
            <person name="Ohtoshi R."/>
            <person name="Moran D.A.P."/>
            <person name="Shinohara A."/>
            <person name="Yoshida Y."/>
            <person name="Fujiwara M."/>
            <person name="Mori M."/>
            <person name="Tomita M."/>
            <person name="Arakawa K."/>
        </authorList>
    </citation>
    <scope>NUCLEOTIDE SEQUENCE [LARGE SCALE GENOMIC DNA]</scope>
</reference>
<proteinExistence type="predicted"/>
<comment type="caution">
    <text evidence="1">The sequence shown here is derived from an EMBL/GenBank/DDBJ whole genome shotgun (WGS) entry which is preliminary data.</text>
</comment>
<protein>
    <submittedName>
        <fullName evidence="1">Uncharacterized protein</fullName>
    </submittedName>
</protein>